<organism evidence="2 3">
    <name type="scientific">Rousettus aegyptiacus</name>
    <name type="common">Egyptian fruit bat</name>
    <name type="synonym">Pteropus aegyptiacus</name>
    <dbReference type="NCBI Taxonomy" id="9407"/>
    <lineage>
        <taxon>Eukaryota</taxon>
        <taxon>Metazoa</taxon>
        <taxon>Chordata</taxon>
        <taxon>Craniata</taxon>
        <taxon>Vertebrata</taxon>
        <taxon>Euteleostomi</taxon>
        <taxon>Mammalia</taxon>
        <taxon>Eutheria</taxon>
        <taxon>Laurasiatheria</taxon>
        <taxon>Chiroptera</taxon>
        <taxon>Yinpterochiroptera</taxon>
        <taxon>Pteropodoidea</taxon>
        <taxon>Pteropodidae</taxon>
        <taxon>Rousettinae</taxon>
        <taxon>Rousettus</taxon>
    </lineage>
</organism>
<dbReference type="InterPro" id="IPR011989">
    <property type="entry name" value="ARM-like"/>
</dbReference>
<dbReference type="Gene3D" id="1.25.10.10">
    <property type="entry name" value="Leucine-rich Repeat Variant"/>
    <property type="match status" value="1"/>
</dbReference>
<keyword evidence="3" id="KW-1185">Reference proteome</keyword>
<dbReference type="EMBL" id="JACASE010000016">
    <property type="protein sequence ID" value="KAF6400359.1"/>
    <property type="molecule type" value="Genomic_DNA"/>
</dbReference>
<reference evidence="2 3" key="1">
    <citation type="journal article" date="2020" name="Nature">
        <title>Six reference-quality genomes reveal evolution of bat adaptations.</title>
        <authorList>
            <person name="Jebb D."/>
            <person name="Huang Z."/>
            <person name="Pippel M."/>
            <person name="Hughes G.M."/>
            <person name="Lavrichenko K."/>
            <person name="Devanna P."/>
            <person name="Winkler S."/>
            <person name="Jermiin L.S."/>
            <person name="Skirmuntt E.C."/>
            <person name="Katzourakis A."/>
            <person name="Burkitt-Gray L."/>
            <person name="Ray D.A."/>
            <person name="Sullivan K.A.M."/>
            <person name="Roscito J.G."/>
            <person name="Kirilenko B.M."/>
            <person name="Davalos L.M."/>
            <person name="Corthals A.P."/>
            <person name="Power M.L."/>
            <person name="Jones G."/>
            <person name="Ransome R.D."/>
            <person name="Dechmann D.K.N."/>
            <person name="Locatelli A.G."/>
            <person name="Puechmaille S.J."/>
            <person name="Fedrigo O."/>
            <person name="Jarvis E.D."/>
            <person name="Hiller M."/>
            <person name="Vernes S.C."/>
            <person name="Myers E.W."/>
            <person name="Teeling E.C."/>
        </authorList>
    </citation>
    <scope>NUCLEOTIDE SEQUENCE [LARGE SCALE GENOMIC DNA]</scope>
    <source>
        <strain evidence="2">MRouAeg1</strain>
        <tissue evidence="2">Muscle</tissue>
    </source>
</reference>
<dbReference type="SUPFAM" id="SSF48371">
    <property type="entry name" value="ARM repeat"/>
    <property type="match status" value="1"/>
</dbReference>
<evidence type="ECO:0000313" key="2">
    <source>
        <dbReference type="EMBL" id="KAF6400359.1"/>
    </source>
</evidence>
<comment type="caution">
    <text evidence="2">The sequence shown here is derived from an EMBL/GenBank/DDBJ whole genome shotgun (WGS) entry which is preliminary data.</text>
</comment>
<evidence type="ECO:0000313" key="3">
    <source>
        <dbReference type="Proteomes" id="UP000593571"/>
    </source>
</evidence>
<dbReference type="PANTHER" id="PTHR22895">
    <property type="entry name" value="ARMADILLO REPEAT-CONTAINING PROTEIN 6"/>
    <property type="match status" value="1"/>
</dbReference>
<evidence type="ECO:0000256" key="1">
    <source>
        <dbReference type="ARBA" id="ARBA00022737"/>
    </source>
</evidence>
<protein>
    <submittedName>
        <fullName evidence="2">Armadillo repeat containing 6</fullName>
    </submittedName>
</protein>
<name>A0A7J8BPB1_ROUAE</name>
<dbReference type="PANTHER" id="PTHR22895:SF0">
    <property type="entry name" value="ARMADILLO REPEAT-CONTAINING PROTEIN 6"/>
    <property type="match status" value="1"/>
</dbReference>
<dbReference type="AlphaFoldDB" id="A0A7J8BPB1"/>
<dbReference type="GO" id="GO:0002244">
    <property type="term" value="P:hematopoietic progenitor cell differentiation"/>
    <property type="evidence" value="ECO:0007669"/>
    <property type="project" value="TreeGrafter"/>
</dbReference>
<gene>
    <name evidence="2" type="ORF">HJG63_001000</name>
</gene>
<dbReference type="InterPro" id="IPR016024">
    <property type="entry name" value="ARM-type_fold"/>
</dbReference>
<proteinExistence type="predicted"/>
<keyword evidence="1" id="KW-0677">Repeat</keyword>
<dbReference type="Proteomes" id="UP000593571">
    <property type="component" value="Unassembled WGS sequence"/>
</dbReference>
<sequence length="184" mass="19550">MSSARRSSTLGASVSWWPCWPTAVTTRVAPAVVQVVEQPQTLHNTATKQLAPGTAGGGPARGDHLVPSMQDLVKQVLSALRAIAGNDDVKDAIIRAGGTESIVATMTRHLASPQKQACMLIRNLVSRSQAFSQPILELGAEALIAQARATHQDCEDVAKAALRDLGCRIELRELWTGQKGNLAP</sequence>
<accession>A0A7J8BPB1</accession>